<dbReference type="RefSeq" id="WP_119152240.1">
    <property type="nucleotide sequence ID" value="NZ_JBHSOV010000006.1"/>
</dbReference>
<dbReference type="CDD" id="cd07302">
    <property type="entry name" value="CHD"/>
    <property type="match status" value="1"/>
</dbReference>
<dbReference type="PROSITE" id="PS50125">
    <property type="entry name" value="GUANYLATE_CYCLASE_2"/>
    <property type="match status" value="1"/>
</dbReference>
<keyword evidence="2" id="KW-0472">Membrane</keyword>
<dbReference type="EMBL" id="QXJM01000049">
    <property type="protein sequence ID" value="RIE00625.1"/>
    <property type="molecule type" value="Genomic_DNA"/>
</dbReference>
<dbReference type="EMBL" id="QXJM01000052">
    <property type="protein sequence ID" value="RIE00588.1"/>
    <property type="molecule type" value="Genomic_DNA"/>
</dbReference>
<comment type="similarity">
    <text evidence="1">Belongs to the adenylyl cyclase class-3 family.</text>
</comment>
<evidence type="ECO:0000259" key="3">
    <source>
        <dbReference type="PROSITE" id="PS50125"/>
    </source>
</evidence>
<evidence type="ECO:0000256" key="2">
    <source>
        <dbReference type="SAM" id="Phobius"/>
    </source>
</evidence>
<proteinExistence type="inferred from homology"/>
<keyword evidence="2" id="KW-1133">Transmembrane helix</keyword>
<dbReference type="AlphaFoldDB" id="A0A398CIC2"/>
<reference evidence="4 6" key="1">
    <citation type="submission" date="2018-09" db="EMBL/GenBank/DDBJ databases">
        <title>Cohnella cavernae sp. nov., isolated from a karst cave.</title>
        <authorList>
            <person name="Zhu H."/>
        </authorList>
    </citation>
    <scope>NUCLEOTIDE SEQUENCE [LARGE SCALE GENOMIC DNA]</scope>
    <source>
        <strain evidence="4 6">K2E09-144</strain>
    </source>
</reference>
<dbReference type="GO" id="GO:0035556">
    <property type="term" value="P:intracellular signal transduction"/>
    <property type="evidence" value="ECO:0007669"/>
    <property type="project" value="InterPro"/>
</dbReference>
<evidence type="ECO:0000313" key="4">
    <source>
        <dbReference type="EMBL" id="RIE00588.1"/>
    </source>
</evidence>
<dbReference type="InterPro" id="IPR001054">
    <property type="entry name" value="A/G_cyclase"/>
</dbReference>
<evidence type="ECO:0000313" key="6">
    <source>
        <dbReference type="Proteomes" id="UP000266340"/>
    </source>
</evidence>
<feature type="transmembrane region" description="Helical" evidence="2">
    <location>
        <begin position="333"/>
        <end position="354"/>
    </location>
</feature>
<evidence type="ECO:0000313" key="5">
    <source>
        <dbReference type="EMBL" id="RIE00625.1"/>
    </source>
</evidence>
<keyword evidence="6" id="KW-1185">Reference proteome</keyword>
<accession>A0A398CIC2</accession>
<dbReference type="InterPro" id="IPR007890">
    <property type="entry name" value="CHASE2"/>
</dbReference>
<feature type="domain" description="Guanylate cyclase" evidence="3">
    <location>
        <begin position="425"/>
        <end position="557"/>
    </location>
</feature>
<dbReference type="OrthoDB" id="9806704at2"/>
<dbReference type="SUPFAM" id="SSF55073">
    <property type="entry name" value="Nucleotide cyclase"/>
    <property type="match status" value="1"/>
</dbReference>
<dbReference type="GO" id="GO:0006171">
    <property type="term" value="P:cAMP biosynthetic process"/>
    <property type="evidence" value="ECO:0007669"/>
    <property type="project" value="TreeGrafter"/>
</dbReference>
<dbReference type="SMART" id="SM01080">
    <property type="entry name" value="CHASE2"/>
    <property type="match status" value="1"/>
</dbReference>
<keyword evidence="2" id="KW-0812">Transmembrane</keyword>
<dbReference type="SMART" id="SM00044">
    <property type="entry name" value="CYCc"/>
    <property type="match status" value="1"/>
</dbReference>
<dbReference type="PANTHER" id="PTHR43081:SF1">
    <property type="entry name" value="ADENYLATE CYCLASE, TERMINAL-DIFFERENTIATION SPECIFIC"/>
    <property type="match status" value="1"/>
</dbReference>
<dbReference type="InterPro" id="IPR029787">
    <property type="entry name" value="Nucleotide_cyclase"/>
</dbReference>
<feature type="transmembrane region" description="Helical" evidence="2">
    <location>
        <begin position="360"/>
        <end position="380"/>
    </location>
</feature>
<dbReference type="PANTHER" id="PTHR43081">
    <property type="entry name" value="ADENYLATE CYCLASE, TERMINAL-DIFFERENTIATION SPECIFIC-RELATED"/>
    <property type="match status" value="1"/>
</dbReference>
<feature type="transmembrane region" description="Helical" evidence="2">
    <location>
        <begin position="310"/>
        <end position="326"/>
    </location>
</feature>
<sequence length="606" mass="67810">MRDRIKRIAILLNVVLLLAVGIVYANGLLKPIDYLFFDYNMKKAADHNPHESIIVVGIDEDSLAELGRFPWDRAVYPPFLDAMNQPENEPKAIVFDILFNEASEDEASDDALAESFSQYSNIVLPVIGITEGDVFGTTVVRRHELLTAYQLSKPLKKFADHTHLANINRVISDDGVIRQTWLKIKTEDGTVIPSLGYEAAKMYGADLSKYDDMTDPGKKIAKNTITIDYQLSTADFMTIPFISVLNGEIDPTVFKDAIVLVGFTSVGVGDESGQDSGITPIEKNMKLVYTHANIVNQLLKGSEVNYTPKWIEMLLAFTLFLFFIWLPWRTKNVVSFLVFAASLTAVYFAQFVLYESQATSMSIANIALAAILAYLANLSLKAYSESVQKSFVTRQFGRYISKDLVKQIVDQNIDIELGGDLKEITILFLDIRGFTPLSEKLTPPELVDTLNTMFNMITETTLRNEGTIDKFIGDAAMILFGAPLELKNHERMAVKTAYEIQQGMNKIRDNIIEKYGVEVNVGIGIHTGKVVVGNIGSYLRVDYTAIGDNVNIAARIESQTKKGQVHVSEQVYEKVKEHFLFDEGEDRMFKGKSHPIRVYEVLGVTD</sequence>
<comment type="caution">
    <text evidence="4">The sequence shown here is derived from an EMBL/GenBank/DDBJ whole genome shotgun (WGS) entry which is preliminary data.</text>
</comment>
<dbReference type="GO" id="GO:0004016">
    <property type="term" value="F:adenylate cyclase activity"/>
    <property type="evidence" value="ECO:0007669"/>
    <property type="project" value="UniProtKB-ARBA"/>
</dbReference>
<dbReference type="Pfam" id="PF05226">
    <property type="entry name" value="CHASE2"/>
    <property type="match status" value="1"/>
</dbReference>
<organism evidence="4 6">
    <name type="scientific">Cohnella faecalis</name>
    <dbReference type="NCBI Taxonomy" id="2315694"/>
    <lineage>
        <taxon>Bacteria</taxon>
        <taxon>Bacillati</taxon>
        <taxon>Bacillota</taxon>
        <taxon>Bacilli</taxon>
        <taxon>Bacillales</taxon>
        <taxon>Paenibacillaceae</taxon>
        <taxon>Cohnella</taxon>
    </lineage>
</organism>
<dbReference type="Pfam" id="PF00211">
    <property type="entry name" value="Guanylate_cyc"/>
    <property type="match status" value="1"/>
</dbReference>
<gene>
    <name evidence="5" type="ORF">D3H35_27040</name>
    <name evidence="4" type="ORF">D3H35_28040</name>
</gene>
<evidence type="ECO:0000256" key="1">
    <source>
        <dbReference type="ARBA" id="ARBA00005381"/>
    </source>
</evidence>
<dbReference type="InterPro" id="IPR050697">
    <property type="entry name" value="Adenylyl/Guanylyl_Cyclase_3/4"/>
</dbReference>
<protein>
    <submittedName>
        <fullName evidence="4">Adenylate/guanylate cyclase domain-containing protein</fullName>
    </submittedName>
</protein>
<dbReference type="Proteomes" id="UP000266340">
    <property type="component" value="Unassembled WGS sequence"/>
</dbReference>
<dbReference type="Gene3D" id="3.30.70.1230">
    <property type="entry name" value="Nucleotide cyclase"/>
    <property type="match status" value="1"/>
</dbReference>
<name>A0A398CIC2_9BACL</name>